<dbReference type="Gene3D" id="1.20.1070.10">
    <property type="entry name" value="Rhodopsin 7-helix transmembrane proteins"/>
    <property type="match status" value="1"/>
</dbReference>
<comment type="caution">
    <text evidence="6">The sequence shown here is derived from an EMBL/GenBank/DDBJ whole genome shotgun (WGS) entry which is preliminary data.</text>
</comment>
<dbReference type="Pfam" id="PF00001">
    <property type="entry name" value="7tm_1"/>
    <property type="match status" value="1"/>
</dbReference>
<keyword evidence="2 5" id="KW-0812">Transmembrane</keyword>
<dbReference type="GO" id="GO:0004930">
    <property type="term" value="F:G protein-coupled receptor activity"/>
    <property type="evidence" value="ECO:0007669"/>
    <property type="project" value="InterPro"/>
</dbReference>
<evidence type="ECO:0000256" key="1">
    <source>
        <dbReference type="ARBA" id="ARBA00004141"/>
    </source>
</evidence>
<feature type="transmembrane region" description="Helical" evidence="5">
    <location>
        <begin position="27"/>
        <end position="51"/>
    </location>
</feature>
<keyword evidence="7" id="KW-1185">Reference proteome</keyword>
<evidence type="ECO:0000313" key="7">
    <source>
        <dbReference type="Proteomes" id="UP001174936"/>
    </source>
</evidence>
<feature type="transmembrane region" description="Helical" evidence="5">
    <location>
        <begin position="226"/>
        <end position="250"/>
    </location>
</feature>
<dbReference type="EMBL" id="JAULSV010000006">
    <property type="protein sequence ID" value="KAK0641648.1"/>
    <property type="molecule type" value="Genomic_DNA"/>
</dbReference>
<reference evidence="6" key="1">
    <citation type="submission" date="2023-06" db="EMBL/GenBank/DDBJ databases">
        <title>Genome-scale phylogeny and comparative genomics of the fungal order Sordariales.</title>
        <authorList>
            <consortium name="Lawrence Berkeley National Laboratory"/>
            <person name="Hensen N."/>
            <person name="Bonometti L."/>
            <person name="Westerberg I."/>
            <person name="Brannstrom I.O."/>
            <person name="Guillou S."/>
            <person name="Cros-Aarteil S."/>
            <person name="Calhoun S."/>
            <person name="Haridas S."/>
            <person name="Kuo A."/>
            <person name="Mondo S."/>
            <person name="Pangilinan J."/>
            <person name="Riley R."/>
            <person name="Labutti K."/>
            <person name="Andreopoulos B."/>
            <person name="Lipzen A."/>
            <person name="Chen C."/>
            <person name="Yanf M."/>
            <person name="Daum C."/>
            <person name="Ng V."/>
            <person name="Clum A."/>
            <person name="Steindorff A."/>
            <person name="Ohm R."/>
            <person name="Martin F."/>
            <person name="Silar P."/>
            <person name="Natvig D."/>
            <person name="Lalanne C."/>
            <person name="Gautier V."/>
            <person name="Ament-Velasquez S.L."/>
            <person name="Kruys A."/>
            <person name="Hutchinson M.I."/>
            <person name="Powell A.J."/>
            <person name="Barry K."/>
            <person name="Miller A.N."/>
            <person name="Grigoriev I.V."/>
            <person name="Debuchy R."/>
            <person name="Gladieux P."/>
            <person name="Thoren M.H."/>
            <person name="Johannesson H."/>
        </authorList>
    </citation>
    <scope>NUCLEOTIDE SEQUENCE</scope>
    <source>
        <strain evidence="6">SMH2532-1</strain>
    </source>
</reference>
<keyword evidence="3 5" id="KW-1133">Transmembrane helix</keyword>
<evidence type="ECO:0000256" key="5">
    <source>
        <dbReference type="SAM" id="Phobius"/>
    </source>
</evidence>
<name>A0AA40CLA9_9PEZI</name>
<organism evidence="6 7">
    <name type="scientific">Cercophora newfieldiana</name>
    <dbReference type="NCBI Taxonomy" id="92897"/>
    <lineage>
        <taxon>Eukaryota</taxon>
        <taxon>Fungi</taxon>
        <taxon>Dikarya</taxon>
        <taxon>Ascomycota</taxon>
        <taxon>Pezizomycotina</taxon>
        <taxon>Sordariomycetes</taxon>
        <taxon>Sordariomycetidae</taxon>
        <taxon>Sordariales</taxon>
        <taxon>Lasiosphaeriaceae</taxon>
        <taxon>Cercophora</taxon>
    </lineage>
</organism>
<evidence type="ECO:0000313" key="6">
    <source>
        <dbReference type="EMBL" id="KAK0641648.1"/>
    </source>
</evidence>
<gene>
    <name evidence="6" type="ORF">B0T16DRAFT_515944</name>
</gene>
<feature type="transmembrane region" description="Helical" evidence="5">
    <location>
        <begin position="98"/>
        <end position="122"/>
    </location>
</feature>
<dbReference type="SUPFAM" id="SSF81321">
    <property type="entry name" value="Family A G protein-coupled receptor-like"/>
    <property type="match status" value="1"/>
</dbReference>
<protein>
    <submittedName>
        <fullName evidence="6">G protein-coupled glucose receptor regulating Gpa2-domain-containing protein</fullName>
    </submittedName>
</protein>
<dbReference type="Proteomes" id="UP001174936">
    <property type="component" value="Unassembled WGS sequence"/>
</dbReference>
<evidence type="ECO:0000256" key="2">
    <source>
        <dbReference type="ARBA" id="ARBA00022692"/>
    </source>
</evidence>
<accession>A0AA40CLA9</accession>
<dbReference type="PANTHER" id="PTHR23112">
    <property type="entry name" value="G PROTEIN-COUPLED RECEPTOR 157-RELATED"/>
    <property type="match status" value="1"/>
</dbReference>
<proteinExistence type="predicted"/>
<evidence type="ECO:0000256" key="3">
    <source>
        <dbReference type="ARBA" id="ARBA00022989"/>
    </source>
</evidence>
<dbReference type="GO" id="GO:0007189">
    <property type="term" value="P:adenylate cyclase-activating G protein-coupled receptor signaling pathway"/>
    <property type="evidence" value="ECO:0007669"/>
    <property type="project" value="TreeGrafter"/>
</dbReference>
<feature type="transmembrane region" description="Helical" evidence="5">
    <location>
        <begin position="173"/>
        <end position="196"/>
    </location>
</feature>
<dbReference type="PANTHER" id="PTHR23112:SF37">
    <property type="entry name" value="G PROTEIN-COUPLED RECEPTOR GPR1"/>
    <property type="match status" value="1"/>
</dbReference>
<evidence type="ECO:0000256" key="4">
    <source>
        <dbReference type="ARBA" id="ARBA00023136"/>
    </source>
</evidence>
<feature type="transmembrane region" description="Helical" evidence="5">
    <location>
        <begin position="300"/>
        <end position="323"/>
    </location>
</feature>
<comment type="subcellular location">
    <subcellularLocation>
        <location evidence="1">Membrane</location>
        <topology evidence="1">Multi-pass membrane protein</topology>
    </subcellularLocation>
</comment>
<sequence length="414" mass="45949">MTGDGHSHFDHEESTSLTPIPDAHRRGLVAVAALAGLSFVTSTLALLYLTFKLVRWHIKTRRKSKAASNSLPGNPFLGDDFRIREPAKPQRKPQVNQFVILILNLLLADIHQAAAFLINAIWARYDIIDVDSPACFAQGWLVSTGDLASSCFITAISAHTYLAVVWDYKPPQWAVHTTMVGLWAFDYLFAILGPAITSNGIEHGAFYVRAAAWCWINIEYETYRLVFHYLFIFICFALTSLLYTLIFLSIRRRAPSPPNSHTHSHGHDKVFLLYPLIYVVCSAPLALGRILTMAGARVPILYFCAAGALIASNGWLDVLLWGVTRQRLLFGGEVDSEDNGLDTFTFMRTPRDRKYGNIVWVEGGAGRGGRSKEGSMESLRRGEREGGIQMDVVTSVVVEGRGVKDERGRYVGGG</sequence>
<dbReference type="GO" id="GO:0005886">
    <property type="term" value="C:plasma membrane"/>
    <property type="evidence" value="ECO:0007669"/>
    <property type="project" value="TreeGrafter"/>
</dbReference>
<dbReference type="AlphaFoldDB" id="A0AA40CLA9"/>
<keyword evidence="6" id="KW-0675">Receptor</keyword>
<feature type="transmembrane region" description="Helical" evidence="5">
    <location>
        <begin position="271"/>
        <end position="294"/>
    </location>
</feature>
<dbReference type="InterPro" id="IPR000276">
    <property type="entry name" value="GPCR_Rhodpsn"/>
</dbReference>
<keyword evidence="4 5" id="KW-0472">Membrane</keyword>